<protein>
    <submittedName>
        <fullName evidence="1">Uncharacterized protein</fullName>
    </submittedName>
</protein>
<organism evidence="1 2">
    <name type="scientific">Eimeria brunetti</name>
    <dbReference type="NCBI Taxonomy" id="51314"/>
    <lineage>
        <taxon>Eukaryota</taxon>
        <taxon>Sar</taxon>
        <taxon>Alveolata</taxon>
        <taxon>Apicomplexa</taxon>
        <taxon>Conoidasida</taxon>
        <taxon>Coccidia</taxon>
        <taxon>Eucoccidiorida</taxon>
        <taxon>Eimeriorina</taxon>
        <taxon>Eimeriidae</taxon>
        <taxon>Eimeria</taxon>
    </lineage>
</organism>
<dbReference type="EMBL" id="HG712609">
    <property type="protein sequence ID" value="CDJ51123.1"/>
    <property type="molecule type" value="Genomic_DNA"/>
</dbReference>
<dbReference type="Proteomes" id="UP000030750">
    <property type="component" value="Unassembled WGS sequence"/>
</dbReference>
<evidence type="ECO:0000313" key="2">
    <source>
        <dbReference type="Proteomes" id="UP000030750"/>
    </source>
</evidence>
<reference evidence="1" key="2">
    <citation type="submission" date="2013-10" db="EMBL/GenBank/DDBJ databases">
        <authorList>
            <person name="Aslett M."/>
        </authorList>
    </citation>
    <scope>NUCLEOTIDE SEQUENCE [LARGE SCALE GENOMIC DNA]</scope>
    <source>
        <strain evidence="1">Houghton</strain>
    </source>
</reference>
<gene>
    <name evidence="1" type="ORF">EBH_0039390</name>
</gene>
<proteinExistence type="predicted"/>
<reference evidence="1" key="1">
    <citation type="submission" date="2013-10" db="EMBL/GenBank/DDBJ databases">
        <title>Genomic analysis of the causative agents of coccidiosis in chickens.</title>
        <authorList>
            <person name="Reid A.J."/>
            <person name="Blake D."/>
            <person name="Billington K."/>
            <person name="Browne H."/>
            <person name="Dunn M."/>
            <person name="Hung S."/>
            <person name="Kawahara F."/>
            <person name="Miranda-Saavedra D."/>
            <person name="Mourier T."/>
            <person name="Nagra H."/>
            <person name="Otto T.D."/>
            <person name="Rawlings N."/>
            <person name="Sanchez A."/>
            <person name="Sanders M."/>
            <person name="Subramaniam C."/>
            <person name="Tay Y."/>
            <person name="Dear P."/>
            <person name="Doerig C."/>
            <person name="Gruber A."/>
            <person name="Parkinson J."/>
            <person name="Shirley M."/>
            <person name="Wan K.L."/>
            <person name="Berriman M."/>
            <person name="Tomley F."/>
            <person name="Pain A."/>
        </authorList>
    </citation>
    <scope>NUCLEOTIDE SEQUENCE [LARGE SCALE GENOMIC DNA]</scope>
    <source>
        <strain evidence="1">Houghton</strain>
    </source>
</reference>
<sequence length="167" mass="18584">MLGAEHSRLAAHGKGVMCAVATGPNTTVVSPGWRQNLNGMEKLVKEVVDGARRCHRPTPERNDAAPIPARSGEVVHATDNNTEVQDEVIEGNNRADKNDIVQLWLLEMCESAEYGEKMYEMPTYVNGSWCDLPSGEKTKMSGWRRRDKDPYSVGYDLFARQVADMTT</sequence>
<dbReference type="VEuPathDB" id="ToxoDB:EBH_0039390"/>
<dbReference type="AlphaFoldDB" id="U6LPC1"/>
<keyword evidence="2" id="KW-1185">Reference proteome</keyword>
<evidence type="ECO:0000313" key="1">
    <source>
        <dbReference type="EMBL" id="CDJ51123.1"/>
    </source>
</evidence>
<name>U6LPC1_9EIME</name>
<accession>U6LPC1</accession>